<accession>A0A0C9YGL4</accession>
<dbReference type="HOGENOM" id="CLU_2171468_0_0_1"/>
<proteinExistence type="predicted"/>
<evidence type="ECO:0000313" key="1">
    <source>
        <dbReference type="EMBL" id="KIK07178.1"/>
    </source>
</evidence>
<keyword evidence="2" id="KW-1185">Reference proteome</keyword>
<sequence length="110" mass="12534">MIPRLGQMKKEIKRNRQAPFSLLLDTSTSQRITNSSKHSCFSSVKFPNICQFNALSTPLTLSSKGRSNLTIFISILHQYSLRSLITDDLDSPRRHCMEMLCCVRESHFAA</sequence>
<evidence type="ECO:0000313" key="2">
    <source>
        <dbReference type="Proteomes" id="UP000054477"/>
    </source>
</evidence>
<dbReference type="Proteomes" id="UP000054477">
    <property type="component" value="Unassembled WGS sequence"/>
</dbReference>
<gene>
    <name evidence="1" type="ORF">K443DRAFT_218318</name>
</gene>
<reference evidence="1 2" key="1">
    <citation type="submission" date="2014-04" db="EMBL/GenBank/DDBJ databases">
        <authorList>
            <consortium name="DOE Joint Genome Institute"/>
            <person name="Kuo A."/>
            <person name="Kohler A."/>
            <person name="Nagy L.G."/>
            <person name="Floudas D."/>
            <person name="Copeland A."/>
            <person name="Barry K.W."/>
            <person name="Cichocki N."/>
            <person name="Veneault-Fourrey C."/>
            <person name="LaButti K."/>
            <person name="Lindquist E.A."/>
            <person name="Lipzen A."/>
            <person name="Lundell T."/>
            <person name="Morin E."/>
            <person name="Murat C."/>
            <person name="Sun H."/>
            <person name="Tunlid A."/>
            <person name="Henrissat B."/>
            <person name="Grigoriev I.V."/>
            <person name="Hibbett D.S."/>
            <person name="Martin F."/>
            <person name="Nordberg H.P."/>
            <person name="Cantor M.N."/>
            <person name="Hua S.X."/>
        </authorList>
    </citation>
    <scope>NUCLEOTIDE SEQUENCE [LARGE SCALE GENOMIC DNA]</scope>
    <source>
        <strain evidence="1 2">LaAM-08-1</strain>
    </source>
</reference>
<name>A0A0C9YGL4_9AGAR</name>
<protein>
    <submittedName>
        <fullName evidence="1">Uncharacterized protein</fullName>
    </submittedName>
</protein>
<dbReference type="AlphaFoldDB" id="A0A0C9YGL4"/>
<reference evidence="2" key="2">
    <citation type="submission" date="2015-01" db="EMBL/GenBank/DDBJ databases">
        <title>Evolutionary Origins and Diversification of the Mycorrhizal Mutualists.</title>
        <authorList>
            <consortium name="DOE Joint Genome Institute"/>
            <consortium name="Mycorrhizal Genomics Consortium"/>
            <person name="Kohler A."/>
            <person name="Kuo A."/>
            <person name="Nagy L.G."/>
            <person name="Floudas D."/>
            <person name="Copeland A."/>
            <person name="Barry K.W."/>
            <person name="Cichocki N."/>
            <person name="Veneault-Fourrey C."/>
            <person name="LaButti K."/>
            <person name="Lindquist E.A."/>
            <person name="Lipzen A."/>
            <person name="Lundell T."/>
            <person name="Morin E."/>
            <person name="Murat C."/>
            <person name="Riley R."/>
            <person name="Ohm R."/>
            <person name="Sun H."/>
            <person name="Tunlid A."/>
            <person name="Henrissat B."/>
            <person name="Grigoriev I.V."/>
            <person name="Hibbett D.S."/>
            <person name="Martin F."/>
        </authorList>
    </citation>
    <scope>NUCLEOTIDE SEQUENCE [LARGE SCALE GENOMIC DNA]</scope>
    <source>
        <strain evidence="2">LaAM-08-1</strain>
    </source>
</reference>
<dbReference type="EMBL" id="KN838549">
    <property type="protein sequence ID" value="KIK07178.1"/>
    <property type="molecule type" value="Genomic_DNA"/>
</dbReference>
<organism evidence="1 2">
    <name type="scientific">Laccaria amethystina LaAM-08-1</name>
    <dbReference type="NCBI Taxonomy" id="1095629"/>
    <lineage>
        <taxon>Eukaryota</taxon>
        <taxon>Fungi</taxon>
        <taxon>Dikarya</taxon>
        <taxon>Basidiomycota</taxon>
        <taxon>Agaricomycotina</taxon>
        <taxon>Agaricomycetes</taxon>
        <taxon>Agaricomycetidae</taxon>
        <taxon>Agaricales</taxon>
        <taxon>Agaricineae</taxon>
        <taxon>Hydnangiaceae</taxon>
        <taxon>Laccaria</taxon>
    </lineage>
</organism>